<feature type="coiled-coil region" evidence="1">
    <location>
        <begin position="6"/>
        <end position="62"/>
    </location>
</feature>
<dbReference type="Proteomes" id="UP000283634">
    <property type="component" value="Unassembled WGS sequence"/>
</dbReference>
<dbReference type="GeneID" id="40325012"/>
<name>A0A422P039_TRYRA</name>
<feature type="compositionally biased region" description="Polar residues" evidence="2">
    <location>
        <begin position="374"/>
        <end position="389"/>
    </location>
</feature>
<accession>A0A422P039</accession>
<feature type="compositionally biased region" description="Basic and acidic residues" evidence="2">
    <location>
        <begin position="348"/>
        <end position="357"/>
    </location>
</feature>
<dbReference type="AlphaFoldDB" id="A0A422P039"/>
<proteinExistence type="predicted"/>
<evidence type="ECO:0000313" key="4">
    <source>
        <dbReference type="Proteomes" id="UP000283634"/>
    </source>
</evidence>
<feature type="region of interest" description="Disordered" evidence="2">
    <location>
        <begin position="329"/>
        <end position="419"/>
    </location>
</feature>
<organism evidence="3 4">
    <name type="scientific">Trypanosoma rangeli</name>
    <dbReference type="NCBI Taxonomy" id="5698"/>
    <lineage>
        <taxon>Eukaryota</taxon>
        <taxon>Discoba</taxon>
        <taxon>Euglenozoa</taxon>
        <taxon>Kinetoplastea</taxon>
        <taxon>Metakinetoplastina</taxon>
        <taxon>Trypanosomatida</taxon>
        <taxon>Trypanosomatidae</taxon>
        <taxon>Trypanosoma</taxon>
        <taxon>Herpetosoma</taxon>
    </lineage>
</organism>
<gene>
    <name evidence="3" type="ORF">TraAM80_01079</name>
</gene>
<feature type="compositionally biased region" description="Basic and acidic residues" evidence="2">
    <location>
        <begin position="401"/>
        <end position="410"/>
    </location>
</feature>
<evidence type="ECO:0000256" key="1">
    <source>
        <dbReference type="SAM" id="Coils"/>
    </source>
</evidence>
<evidence type="ECO:0000256" key="2">
    <source>
        <dbReference type="SAM" id="MobiDB-lite"/>
    </source>
</evidence>
<dbReference type="EMBL" id="MKGL01000022">
    <property type="protein sequence ID" value="RNF11112.1"/>
    <property type="molecule type" value="Genomic_DNA"/>
</dbReference>
<dbReference type="OMA" id="KMEERMC"/>
<evidence type="ECO:0000313" key="3">
    <source>
        <dbReference type="EMBL" id="RNF11112.1"/>
    </source>
</evidence>
<keyword evidence="4" id="KW-1185">Reference proteome</keyword>
<protein>
    <submittedName>
        <fullName evidence="3">Putative OSM3-like kinesin</fullName>
    </submittedName>
</protein>
<sequence>MSTDPVARLEELETELRTRKEALSSRIQSLLNESGDSELPQLHVLREDRVRLMEEIQHNKDEGDALLLQGEGNGKAALLYRVAARVQRFEEFVGRAEDYVKAVLPEEIERIAESDKLHSEDEVAAYINELQVKREEELRKIALLKERTAKRAQDMRNGPRVEHGELNAYSRVAKAKEEELDKETKEMQEYTDAAKIKKSVLLAKIKELRQAKSKLQVELLDNKHKNEKIVNDIKIRIRHAELSNTRDIRVCQQLNTGNAALTTNAQTLLGQLNVEHYGIEGAPSDHALLTMRKEEKKRALAAVASNHNNNNGSSQAADGEVDVNSKGAYKRHSTQNSNGSKPPMAAFKRTESQRNREAAVLSSMSQRREGGSSAPHSRTFSKQMSQGSEPSHPRGGSLHSENSKNCRNSRDGSQGSGAR</sequence>
<feature type="coiled-coil region" evidence="1">
    <location>
        <begin position="127"/>
        <end position="225"/>
    </location>
</feature>
<dbReference type="RefSeq" id="XP_029241983.1">
    <property type="nucleotide sequence ID" value="XM_029378133.1"/>
</dbReference>
<dbReference type="OrthoDB" id="265280at2759"/>
<reference evidence="3 4" key="1">
    <citation type="journal article" date="2018" name="BMC Genomics">
        <title>Genomic comparison of Trypanosoma conorhini and Trypanosoma rangeli to Trypanosoma cruzi strains of high and low virulence.</title>
        <authorList>
            <person name="Bradwell K.R."/>
            <person name="Koparde V.N."/>
            <person name="Matveyev A.V."/>
            <person name="Serrano M.G."/>
            <person name="Alves J.M."/>
            <person name="Parikh H."/>
            <person name="Huang B."/>
            <person name="Lee V."/>
            <person name="Espinosa-Alvarez O."/>
            <person name="Ortiz P.A."/>
            <person name="Costa-Martins A.G."/>
            <person name="Teixeira M.M."/>
            <person name="Buck G.A."/>
        </authorList>
    </citation>
    <scope>NUCLEOTIDE SEQUENCE [LARGE SCALE GENOMIC DNA]</scope>
    <source>
        <strain evidence="3 4">AM80</strain>
    </source>
</reference>
<keyword evidence="1" id="KW-0175">Coiled coil</keyword>
<comment type="caution">
    <text evidence="3">The sequence shown here is derived from an EMBL/GenBank/DDBJ whole genome shotgun (WGS) entry which is preliminary data.</text>
</comment>